<protein>
    <recommendedName>
        <fullName evidence="3">MULE transposase domain-containing protein</fullName>
    </recommendedName>
</protein>
<dbReference type="EMBL" id="KL142383">
    <property type="protein sequence ID" value="KDR74566.1"/>
    <property type="molecule type" value="Genomic_DNA"/>
</dbReference>
<dbReference type="PANTHER" id="PTHR33096:SF1">
    <property type="entry name" value="CXC1-LIKE CYSTEINE CLUSTER ASSOCIATED WITH KDZ TRANSPOSASES DOMAIN-CONTAINING PROTEIN"/>
    <property type="match status" value="1"/>
</dbReference>
<dbReference type="AlphaFoldDB" id="A0A067SUK9"/>
<organism evidence="1 2">
    <name type="scientific">Galerina marginata (strain CBS 339.88)</name>
    <dbReference type="NCBI Taxonomy" id="685588"/>
    <lineage>
        <taxon>Eukaryota</taxon>
        <taxon>Fungi</taxon>
        <taxon>Dikarya</taxon>
        <taxon>Basidiomycota</taxon>
        <taxon>Agaricomycotina</taxon>
        <taxon>Agaricomycetes</taxon>
        <taxon>Agaricomycetidae</taxon>
        <taxon>Agaricales</taxon>
        <taxon>Agaricineae</taxon>
        <taxon>Strophariaceae</taxon>
        <taxon>Galerina</taxon>
    </lineage>
</organism>
<dbReference type="HOGENOM" id="CLU_091791_1_2_1"/>
<evidence type="ECO:0000313" key="2">
    <source>
        <dbReference type="Proteomes" id="UP000027222"/>
    </source>
</evidence>
<dbReference type="InterPro" id="IPR040521">
    <property type="entry name" value="KDZ"/>
</dbReference>
<keyword evidence="2" id="KW-1185">Reference proteome</keyword>
<dbReference type="STRING" id="685588.A0A067SUK9"/>
<evidence type="ECO:0000313" key="1">
    <source>
        <dbReference type="EMBL" id="KDR74566.1"/>
    </source>
</evidence>
<dbReference type="Proteomes" id="UP000027222">
    <property type="component" value="Unassembled WGS sequence"/>
</dbReference>
<sequence length="139" mass="15770">MRVPVSVLDGCNESFISADERRAKASTLFFADTGLMGLLCRHDRVLWLVNMTSAGEKQHYALSLLNKLFEHIPATMRIGVLYDIGCQLHRSCAKYGFLDDFLDRLVFGISVFHAYGHQWPCQIIYHPRKCEGFGLTDGE</sequence>
<reference evidence="2" key="1">
    <citation type="journal article" date="2014" name="Proc. Natl. Acad. Sci. U.S.A.">
        <title>Extensive sampling of basidiomycete genomes demonstrates inadequacy of the white-rot/brown-rot paradigm for wood decay fungi.</title>
        <authorList>
            <person name="Riley R."/>
            <person name="Salamov A.A."/>
            <person name="Brown D.W."/>
            <person name="Nagy L.G."/>
            <person name="Floudas D."/>
            <person name="Held B.W."/>
            <person name="Levasseur A."/>
            <person name="Lombard V."/>
            <person name="Morin E."/>
            <person name="Otillar R."/>
            <person name="Lindquist E.A."/>
            <person name="Sun H."/>
            <person name="LaButti K.M."/>
            <person name="Schmutz J."/>
            <person name="Jabbour D."/>
            <person name="Luo H."/>
            <person name="Baker S.E."/>
            <person name="Pisabarro A.G."/>
            <person name="Walton J.D."/>
            <person name="Blanchette R.A."/>
            <person name="Henrissat B."/>
            <person name="Martin F."/>
            <person name="Cullen D."/>
            <person name="Hibbett D.S."/>
            <person name="Grigoriev I.V."/>
        </authorList>
    </citation>
    <scope>NUCLEOTIDE SEQUENCE [LARGE SCALE GENOMIC DNA]</scope>
    <source>
        <strain evidence="2">CBS 339.88</strain>
    </source>
</reference>
<dbReference type="Pfam" id="PF18758">
    <property type="entry name" value="KDZ"/>
    <property type="match status" value="1"/>
</dbReference>
<evidence type="ECO:0008006" key="3">
    <source>
        <dbReference type="Google" id="ProtNLM"/>
    </source>
</evidence>
<proteinExistence type="predicted"/>
<name>A0A067SUK9_GALM3</name>
<gene>
    <name evidence="1" type="ORF">GALMADRAFT_49841</name>
</gene>
<accession>A0A067SUK9</accession>
<feature type="non-terminal residue" evidence="1">
    <location>
        <position position="139"/>
    </location>
</feature>
<dbReference type="OrthoDB" id="3364670at2759"/>
<dbReference type="PANTHER" id="PTHR33096">
    <property type="entry name" value="CXC2 DOMAIN-CONTAINING PROTEIN"/>
    <property type="match status" value="1"/>
</dbReference>